<evidence type="ECO:0000313" key="2">
    <source>
        <dbReference type="EMBL" id="CAI5445625.1"/>
    </source>
</evidence>
<dbReference type="Gene3D" id="3.40.50.300">
    <property type="entry name" value="P-loop containing nucleotide triphosphate hydrolases"/>
    <property type="match status" value="1"/>
</dbReference>
<protein>
    <recommendedName>
        <fullName evidence="1">Dynein heavy chain linker domain-containing protein</fullName>
    </recommendedName>
</protein>
<accession>A0A9P1IIE4</accession>
<organism evidence="2 3">
    <name type="scientific">Caenorhabditis angaria</name>
    <dbReference type="NCBI Taxonomy" id="860376"/>
    <lineage>
        <taxon>Eukaryota</taxon>
        <taxon>Metazoa</taxon>
        <taxon>Ecdysozoa</taxon>
        <taxon>Nematoda</taxon>
        <taxon>Chromadorea</taxon>
        <taxon>Rhabditida</taxon>
        <taxon>Rhabditina</taxon>
        <taxon>Rhabditomorpha</taxon>
        <taxon>Rhabditoidea</taxon>
        <taxon>Rhabditidae</taxon>
        <taxon>Peloderinae</taxon>
        <taxon>Caenorhabditis</taxon>
    </lineage>
</organism>
<evidence type="ECO:0000313" key="3">
    <source>
        <dbReference type="Proteomes" id="UP001152747"/>
    </source>
</evidence>
<keyword evidence="3" id="KW-1185">Reference proteome</keyword>
<dbReference type="PANTHER" id="PTHR46454:SF17">
    <property type="entry name" value="DYNEIN HEAVY CHAIN LINKER DOMAIN-CONTAINING PROTEIN"/>
    <property type="match status" value="1"/>
</dbReference>
<dbReference type="EMBL" id="CANHGI010000003">
    <property type="protein sequence ID" value="CAI5445625.1"/>
    <property type="molecule type" value="Genomic_DNA"/>
</dbReference>
<reference evidence="2" key="1">
    <citation type="submission" date="2022-11" db="EMBL/GenBank/DDBJ databases">
        <authorList>
            <person name="Kikuchi T."/>
        </authorList>
    </citation>
    <scope>NUCLEOTIDE SEQUENCE</scope>
    <source>
        <strain evidence="2">PS1010</strain>
    </source>
</reference>
<dbReference type="OrthoDB" id="424310at2759"/>
<dbReference type="InterPro" id="IPR042222">
    <property type="entry name" value="Dynein_2_N"/>
</dbReference>
<evidence type="ECO:0000259" key="1">
    <source>
        <dbReference type="Pfam" id="PF08393"/>
    </source>
</evidence>
<dbReference type="InterPro" id="IPR013602">
    <property type="entry name" value="Dynein_heavy_linker"/>
</dbReference>
<dbReference type="Pfam" id="PF08393">
    <property type="entry name" value="DHC_N2"/>
    <property type="match status" value="1"/>
</dbReference>
<proteinExistence type="predicted"/>
<feature type="domain" description="Dynein heavy chain linker" evidence="1">
    <location>
        <begin position="3"/>
        <end position="367"/>
    </location>
</feature>
<sequence length="1566" mass="179722">MISKVNIEASRIFIEQFTVQLSIFESSLTTHRAAKHFIAYARNEMDTFKKNFAVAEVMSCRRLLDAHWIRMSEIVGFDLTPYANSSIAQICELGLEAHLQQLKPIAFSAEREATSADQLHAIVTFWSHEPLEMRCYSQWKLSLAVHLKNLYIKVQSDNVMLKHMTNVEQISDDSLPVWIEWTTRAEKILKDWSETQLKWTRVANIFVTCRQTLQTEYELLRDCAKFWLKIEKSVAKDAAIFRVLQLPHLPCWIGRIGRNVTVIIEGVRNLLNEMRLNNARLCLSSELHLLSLFSTTSIDSKLRLLLRECFPTLKRLCFNRRNQLELIDLNNEKMCLDLSKDSIEKLDPCELIKSIELSFASKLTEIITCDRQQLQQQELRTSKIASKIGSNVGEMMEVRVSIDPLFLARIDKSYFVQHKSIQRQSALTMDFVYSTESLKFIPRSLADNWCNGRIILLQGEMCITRNFAQKLASSLSSSLRLVNSHSKISLQLFERLLQISTMNNCELLKNQANQAFPRLFLSCTEEIRTTLPRNINVEVLVEVSQTLPVLDEKSTSSYIFDVSTTTPISTFRTGSIPSEISKLPNQKQPSSPHSTLLEKIGMEIRNREISGCIGPNAKTILKEVLDLFAEKIVWIYTDVFTRDQLIFPNSMAGFAETPGGLIFDLLMMDSTPGIGADSERSYHSTVSTSSINIQNIVVFYGFSQFWTIFPFLSSLFGKKKLDSNLFLNSAFLTLDDGSTFWPFENVQFLICVPDEEGYHVNTINKFDIPYHTVSSNIPGKIEQVSRCYRKEWQKKFAELFNKVSLVETMDELIETLVSPICQNFAQISKLFQVIYQDLTEVLPMSRTTSVNDTLRITVILATANFMAIFAKNLEDLKVLEKKLLKLIGPLKSKISIQIPEDVCSWKISYQDATRLVKWEDEPFCQSSIEKDAPIGEIMIVTPNIDRLLFYTTRLLLTGNNILIHGAAFSRKTMFVKMVEKYFLADEKQFIWLDGKSRVGNLVAQKKFADVILECEKQHAGKQLFVVIDRFSFTEPLLPIIEFFVDHKTFWSDGQLCTSDAQFRMIILTDEEDFHWLQKTRALSSTFIGIGMPATNFHDQKILVQQIISANFSAKSFSSEYHHILETFSECIVEIVTQSYVKSLSPMALATRLAKSFFFAFPDNCPDPDALLRLFIHESARVIGDAIDPIHRAHFAQQFEQLVDANFSSTNLQTVLKSVILVEDADLDEEENENQPSQIFDMFDLIYSEVDAHDVMDGLSYEPVVDRIQFQRSIENFLFEHHRNHPKDRIRLFIDWESATWVQKVMRVIRQASEHMVLAALPSSGRTQIVKAACVACNATLMHLQVDANSYDAFINRWDYAFQRAISIIANTNQHVVLLVHLDFCYEKVEPRWMEQVRLWIESPNTQYIISDEQLHNMGEQLIECEKNLATQMQTVGLRLPGQRMCKYLPVEVLKDPTTLRNVLESRILDALHVVFLVDPQFKSDFSWCTIFHLPEIHEKSKILEKIAKIIADCKIEGNVENLIFTIFELVKGYLASIGLGMSGFASFSRVFEVADCFQIVYAQQKR</sequence>
<dbReference type="PANTHER" id="PTHR46454">
    <property type="entry name" value="DYNEIN AXONEMAL HEAVY CHAIN 7-RELATED"/>
    <property type="match status" value="1"/>
</dbReference>
<dbReference type="Proteomes" id="UP001152747">
    <property type="component" value="Unassembled WGS sequence"/>
</dbReference>
<dbReference type="Gene3D" id="1.20.140.100">
    <property type="entry name" value="Dynein heavy chain, N-terminal domain 2"/>
    <property type="match status" value="1"/>
</dbReference>
<name>A0A9P1IIE4_9PELO</name>
<dbReference type="InterPro" id="IPR027417">
    <property type="entry name" value="P-loop_NTPase"/>
</dbReference>
<gene>
    <name evidence="2" type="ORF">CAMP_LOCUS8262</name>
</gene>
<comment type="caution">
    <text evidence="2">The sequence shown here is derived from an EMBL/GenBank/DDBJ whole genome shotgun (WGS) entry which is preliminary data.</text>
</comment>